<dbReference type="GO" id="GO:0030170">
    <property type="term" value="F:pyridoxal phosphate binding"/>
    <property type="evidence" value="ECO:0007669"/>
    <property type="project" value="TreeGrafter"/>
</dbReference>
<dbReference type="PANTHER" id="PTHR30244:SF34">
    <property type="entry name" value="DTDP-4-AMINO-4,6-DIDEOXYGALACTOSE TRANSAMINASE"/>
    <property type="match status" value="1"/>
</dbReference>
<reference evidence="4 5" key="1">
    <citation type="journal article" date="2016" name="Nat. Commun.">
        <title>Thousands of microbial genomes shed light on interconnected biogeochemical processes in an aquifer system.</title>
        <authorList>
            <person name="Anantharaman K."/>
            <person name="Brown C.T."/>
            <person name="Hug L.A."/>
            <person name="Sharon I."/>
            <person name="Castelle C.J."/>
            <person name="Probst A.J."/>
            <person name="Thomas B.C."/>
            <person name="Singh A."/>
            <person name="Wilkins M.J."/>
            <person name="Karaoz U."/>
            <person name="Brodie E.L."/>
            <person name="Williams K.H."/>
            <person name="Hubbard S.S."/>
            <person name="Banfield J.F."/>
        </authorList>
    </citation>
    <scope>NUCLEOTIDE SEQUENCE [LARGE SCALE GENOMIC DNA]</scope>
</reference>
<keyword evidence="4" id="KW-0032">Aminotransferase</keyword>
<organism evidence="4 5">
    <name type="scientific">candidate division WOR-1 bacterium RIFOXYB2_FULL_36_35</name>
    <dbReference type="NCBI Taxonomy" id="1802578"/>
    <lineage>
        <taxon>Bacteria</taxon>
        <taxon>Bacillati</taxon>
        <taxon>Saganbacteria</taxon>
    </lineage>
</organism>
<dbReference type="InterPro" id="IPR000653">
    <property type="entry name" value="DegT/StrS_aminotransferase"/>
</dbReference>
<sequence length="319" mass="36612">MGFEKEDTKKLHGYWDEIIETQKWAEGKFTKMFEEKWMQYNKVNYSLSFSSWAGAAIAALEYYNVKDETVLCPSNTFMATPLSVIKAGGKVEFVDCNKSDLCMSFDDLKIKVEKYKPKAVFVVHIGGHIAFQINEISRFCKDKGIILLEDCAHAHGASWNGKKAGTWGDVGTYSFYSTKTISTGEGGMLVSSDKAIYEYAVKYRNYGKFDYNVHGINFRINEFGAAIGCLQVDRLDEIVAWKNDYAKKHLDPKYQNRVKLPEGMISGYYKYIIFDPIEKSTGKVYDQPCHKILNKDYELPNTDWIAKNHWCLPLYYKGE</sequence>
<keyword evidence="4" id="KW-0808">Transferase</keyword>
<dbReference type="InterPro" id="IPR015421">
    <property type="entry name" value="PyrdxlP-dep_Trfase_major"/>
</dbReference>
<dbReference type="GO" id="GO:0000271">
    <property type="term" value="P:polysaccharide biosynthetic process"/>
    <property type="evidence" value="ECO:0007669"/>
    <property type="project" value="TreeGrafter"/>
</dbReference>
<evidence type="ECO:0000313" key="4">
    <source>
        <dbReference type="EMBL" id="OGC16693.1"/>
    </source>
</evidence>
<dbReference type="Proteomes" id="UP000177905">
    <property type="component" value="Unassembled WGS sequence"/>
</dbReference>
<gene>
    <name evidence="4" type="ORF">A2290_03615</name>
</gene>
<name>A0A1F4SAC7_UNCSA</name>
<evidence type="ECO:0000256" key="1">
    <source>
        <dbReference type="PIRSR" id="PIRSR000390-1"/>
    </source>
</evidence>
<evidence type="ECO:0000256" key="2">
    <source>
        <dbReference type="PIRSR" id="PIRSR000390-2"/>
    </source>
</evidence>
<protein>
    <submittedName>
        <fullName evidence="4">Aminotransferase DegT</fullName>
    </submittedName>
</protein>
<dbReference type="AlphaFoldDB" id="A0A1F4SAC7"/>
<proteinExistence type="inferred from homology"/>
<dbReference type="InterPro" id="IPR015424">
    <property type="entry name" value="PyrdxlP-dep_Trfase"/>
</dbReference>
<dbReference type="PANTHER" id="PTHR30244">
    <property type="entry name" value="TRANSAMINASE"/>
    <property type="match status" value="1"/>
</dbReference>
<evidence type="ECO:0000313" key="5">
    <source>
        <dbReference type="Proteomes" id="UP000177905"/>
    </source>
</evidence>
<dbReference type="EMBL" id="MEUA01000005">
    <property type="protein sequence ID" value="OGC16693.1"/>
    <property type="molecule type" value="Genomic_DNA"/>
</dbReference>
<dbReference type="GO" id="GO:0008483">
    <property type="term" value="F:transaminase activity"/>
    <property type="evidence" value="ECO:0007669"/>
    <property type="project" value="UniProtKB-KW"/>
</dbReference>
<feature type="active site" description="Proton acceptor" evidence="1">
    <location>
        <position position="179"/>
    </location>
</feature>
<comment type="similarity">
    <text evidence="3">Belongs to the DegT/DnrJ/EryC1 family.</text>
</comment>
<evidence type="ECO:0000256" key="3">
    <source>
        <dbReference type="RuleBase" id="RU004508"/>
    </source>
</evidence>
<comment type="caution">
    <text evidence="4">The sequence shown here is derived from an EMBL/GenBank/DDBJ whole genome shotgun (WGS) entry which is preliminary data.</text>
</comment>
<feature type="modified residue" description="N6-(pyridoxal phosphate)lysine" evidence="2">
    <location>
        <position position="179"/>
    </location>
</feature>
<dbReference type="Gene3D" id="3.40.640.10">
    <property type="entry name" value="Type I PLP-dependent aspartate aminotransferase-like (Major domain)"/>
    <property type="match status" value="1"/>
</dbReference>
<dbReference type="Pfam" id="PF01041">
    <property type="entry name" value="DegT_DnrJ_EryC1"/>
    <property type="match status" value="1"/>
</dbReference>
<keyword evidence="2 3" id="KW-0663">Pyridoxal phosphate</keyword>
<accession>A0A1F4SAC7</accession>
<dbReference type="SUPFAM" id="SSF53383">
    <property type="entry name" value="PLP-dependent transferases"/>
    <property type="match status" value="1"/>
</dbReference>